<sequence length="185" mass="20255">MSSAQLFSSNSLSPATYHHLSVSLKNGRFLFFIPFSNSKVGACINVDVRAPDLGKIGFGAVSKEVMEEEGRVLVGGTYAKAPVVPSSGKGCKLFAVNALGRGDPDLIRAVTEQATMFTHVGNVFYSIPQVFCSLRCLQRKHYVSPKEFMLLRIYMFEDTILIVAFPITSKVPMGNYYGNANLLCN</sequence>
<accession>A0ABC8UTJ2</accession>
<evidence type="ECO:0000313" key="1">
    <source>
        <dbReference type="EMBL" id="CAK9184054.1"/>
    </source>
</evidence>
<dbReference type="EMBL" id="CAUOFW020008835">
    <property type="protein sequence ID" value="CAK9184054.1"/>
    <property type="molecule type" value="Genomic_DNA"/>
</dbReference>
<name>A0ABC8UTJ2_9AQUA</name>
<proteinExistence type="predicted"/>
<comment type="caution">
    <text evidence="1">The sequence shown here is derived from an EMBL/GenBank/DDBJ whole genome shotgun (WGS) entry which is preliminary data.</text>
</comment>
<organism evidence="1 2">
    <name type="scientific">Ilex paraguariensis</name>
    <name type="common">yerba mate</name>
    <dbReference type="NCBI Taxonomy" id="185542"/>
    <lineage>
        <taxon>Eukaryota</taxon>
        <taxon>Viridiplantae</taxon>
        <taxon>Streptophyta</taxon>
        <taxon>Embryophyta</taxon>
        <taxon>Tracheophyta</taxon>
        <taxon>Spermatophyta</taxon>
        <taxon>Magnoliopsida</taxon>
        <taxon>eudicotyledons</taxon>
        <taxon>Gunneridae</taxon>
        <taxon>Pentapetalae</taxon>
        <taxon>asterids</taxon>
        <taxon>campanulids</taxon>
        <taxon>Aquifoliales</taxon>
        <taxon>Aquifoliaceae</taxon>
        <taxon>Ilex</taxon>
    </lineage>
</organism>
<dbReference type="InterPro" id="IPR015424">
    <property type="entry name" value="PyrdxlP-dep_Trfase"/>
</dbReference>
<gene>
    <name evidence="1" type="ORF">ILEXP_LOCUS54350</name>
</gene>
<reference evidence="1 2" key="1">
    <citation type="submission" date="2024-02" db="EMBL/GenBank/DDBJ databases">
        <authorList>
            <person name="Vignale AGUSTIN F."/>
            <person name="Sosa J E."/>
            <person name="Modenutti C."/>
        </authorList>
    </citation>
    <scope>NUCLEOTIDE SEQUENCE [LARGE SCALE GENOMIC DNA]</scope>
</reference>
<keyword evidence="2" id="KW-1185">Reference proteome</keyword>
<dbReference type="AlphaFoldDB" id="A0ABC8UTJ2"/>
<dbReference type="Proteomes" id="UP001642360">
    <property type="component" value="Unassembled WGS sequence"/>
</dbReference>
<dbReference type="SUPFAM" id="SSF53383">
    <property type="entry name" value="PLP-dependent transferases"/>
    <property type="match status" value="1"/>
</dbReference>
<evidence type="ECO:0000313" key="2">
    <source>
        <dbReference type="Proteomes" id="UP001642360"/>
    </source>
</evidence>
<protein>
    <submittedName>
        <fullName evidence="1">Uncharacterized protein</fullName>
    </submittedName>
</protein>